<dbReference type="Proteomes" id="UP001138751">
    <property type="component" value="Unassembled WGS sequence"/>
</dbReference>
<keyword evidence="2" id="KW-1185">Reference proteome</keyword>
<evidence type="ECO:0000313" key="2">
    <source>
        <dbReference type="Proteomes" id="UP001138751"/>
    </source>
</evidence>
<protein>
    <submittedName>
        <fullName evidence="1">Uncharacterized protein</fullName>
    </submittedName>
</protein>
<sequence length="168" mass="17358">MEDDHPMEGAFTGPGPQDIANGTAILASALTREAESLANAANGLRGTLDLFLIDGFSPEAEDRRIMREGTREAAALAGALLLAARHLLRFTGDVVRAAHETVGRLPRGSLSVGEVVGHLRAAALAPVTDDGAARIAAATIAETFAEEFEAAWRKAAPPVGGTGDNHGL</sequence>
<accession>A0A9X9WYD7</accession>
<name>A0A9X9WYD7_9PROT</name>
<proteinExistence type="predicted"/>
<dbReference type="AlphaFoldDB" id="A0A9X9WYD7"/>
<comment type="caution">
    <text evidence="1">The sequence shown here is derived from an EMBL/GenBank/DDBJ whole genome shotgun (WGS) entry which is preliminary data.</text>
</comment>
<organism evidence="1 2">
    <name type="scientific">Neoroseomonas soli</name>
    <dbReference type="NCBI Taxonomy" id="1081025"/>
    <lineage>
        <taxon>Bacteria</taxon>
        <taxon>Pseudomonadati</taxon>
        <taxon>Pseudomonadota</taxon>
        <taxon>Alphaproteobacteria</taxon>
        <taxon>Acetobacterales</taxon>
        <taxon>Acetobacteraceae</taxon>
        <taxon>Neoroseomonas</taxon>
    </lineage>
</organism>
<gene>
    <name evidence="1" type="ORF">GXW76_13370</name>
</gene>
<dbReference type="EMBL" id="JAAEDM010000034">
    <property type="protein sequence ID" value="MBR0672166.1"/>
    <property type="molecule type" value="Genomic_DNA"/>
</dbReference>
<evidence type="ECO:0000313" key="1">
    <source>
        <dbReference type="EMBL" id="MBR0672166.1"/>
    </source>
</evidence>
<reference evidence="1" key="2">
    <citation type="journal article" date="2021" name="Syst. Appl. Microbiol.">
        <title>Roseomonas hellenica sp. nov., isolated from roots of wild-growing Alkanna tinctoria.</title>
        <authorList>
            <person name="Rat A."/>
            <person name="Naranjo H.D."/>
            <person name="Lebbe L."/>
            <person name="Cnockaert M."/>
            <person name="Krigas N."/>
            <person name="Grigoriadou K."/>
            <person name="Maloupa E."/>
            <person name="Willems A."/>
        </authorList>
    </citation>
    <scope>NUCLEOTIDE SEQUENCE</scope>
    <source>
        <strain evidence="1">LMG 31231</strain>
    </source>
</reference>
<dbReference type="RefSeq" id="WP_211862591.1">
    <property type="nucleotide sequence ID" value="NZ_JAAEDM010000034.1"/>
</dbReference>
<reference evidence="1" key="1">
    <citation type="submission" date="2020-01" db="EMBL/GenBank/DDBJ databases">
        <authorList>
            <person name="Rat A."/>
        </authorList>
    </citation>
    <scope>NUCLEOTIDE SEQUENCE</scope>
    <source>
        <strain evidence="1">LMG 31231</strain>
    </source>
</reference>